<organism evidence="1">
    <name type="scientific">hydrothermal vent metagenome</name>
    <dbReference type="NCBI Taxonomy" id="652676"/>
    <lineage>
        <taxon>unclassified sequences</taxon>
        <taxon>metagenomes</taxon>
        <taxon>ecological metagenomes</taxon>
    </lineage>
</organism>
<sequence>AVGPLFSGESPWIFLFEDEPVVAWGEIYAYSLDEGVSTRIGDALI</sequence>
<gene>
    <name evidence="1" type="ORF">MNBD_ACTINO01-2177</name>
</gene>
<feature type="non-terminal residue" evidence="1">
    <location>
        <position position="1"/>
    </location>
</feature>
<reference evidence="1" key="1">
    <citation type="submission" date="2018-06" db="EMBL/GenBank/DDBJ databases">
        <authorList>
            <person name="Zhirakovskaya E."/>
        </authorList>
    </citation>
    <scope>NUCLEOTIDE SEQUENCE</scope>
</reference>
<proteinExistence type="predicted"/>
<dbReference type="AlphaFoldDB" id="A0A3B0T9I4"/>
<accession>A0A3B0T9I4</accession>
<evidence type="ECO:0000313" key="1">
    <source>
        <dbReference type="EMBL" id="VAW08759.1"/>
    </source>
</evidence>
<dbReference type="EMBL" id="UOEI01000635">
    <property type="protein sequence ID" value="VAW08759.1"/>
    <property type="molecule type" value="Genomic_DNA"/>
</dbReference>
<protein>
    <submittedName>
        <fullName evidence="1">Uncharacterized protein</fullName>
    </submittedName>
</protein>
<name>A0A3B0T9I4_9ZZZZ</name>